<dbReference type="Proteomes" id="UP000046395">
    <property type="component" value="Unassembled WGS sequence"/>
</dbReference>
<sequence>MNRKNSVTYWSAQKGGTSLFCDNNDPYFCDIHTGVVIEAAVVHDEQSPCCSNCPMAVGETYSDEHGDLFITAHEEVPTRLQGEHPKMAFVAQIDSAD</sequence>
<protein>
    <submittedName>
        <fullName evidence="2">Uncharacterized protein</fullName>
    </submittedName>
</protein>
<dbReference type="WBParaSite" id="TMUE_1000003743.1">
    <property type="protein sequence ID" value="TMUE_1000003743.1"/>
    <property type="gene ID" value="WBGene00302498"/>
</dbReference>
<keyword evidence="1" id="KW-1185">Reference proteome</keyword>
<reference evidence="2" key="1">
    <citation type="submission" date="2019-12" db="UniProtKB">
        <authorList>
            <consortium name="WormBaseParasite"/>
        </authorList>
    </citation>
    <scope>IDENTIFICATION</scope>
</reference>
<organism evidence="1 2">
    <name type="scientific">Trichuris muris</name>
    <name type="common">Mouse whipworm</name>
    <dbReference type="NCBI Taxonomy" id="70415"/>
    <lineage>
        <taxon>Eukaryota</taxon>
        <taxon>Metazoa</taxon>
        <taxon>Ecdysozoa</taxon>
        <taxon>Nematoda</taxon>
        <taxon>Enoplea</taxon>
        <taxon>Dorylaimia</taxon>
        <taxon>Trichinellida</taxon>
        <taxon>Trichuridae</taxon>
        <taxon>Trichuris</taxon>
    </lineage>
</organism>
<name>A0A5S6Q979_TRIMR</name>
<evidence type="ECO:0000313" key="1">
    <source>
        <dbReference type="Proteomes" id="UP000046395"/>
    </source>
</evidence>
<evidence type="ECO:0000313" key="2">
    <source>
        <dbReference type="WBParaSite" id="TMUE_1000003743.1"/>
    </source>
</evidence>
<accession>A0A5S6Q979</accession>
<proteinExistence type="predicted"/>
<dbReference type="AlphaFoldDB" id="A0A5S6Q979"/>